<dbReference type="SUPFAM" id="SSF52833">
    <property type="entry name" value="Thioredoxin-like"/>
    <property type="match status" value="1"/>
</dbReference>
<evidence type="ECO:0000256" key="7">
    <source>
        <dbReference type="ARBA" id="ARBA00022692"/>
    </source>
</evidence>
<evidence type="ECO:0000256" key="11">
    <source>
        <dbReference type="ARBA" id="ARBA00023065"/>
    </source>
</evidence>
<keyword evidence="5" id="KW-1003">Cell membrane</keyword>
<dbReference type="InterPro" id="IPR036282">
    <property type="entry name" value="Glutathione-S-Trfase_C_sf"/>
</dbReference>
<name>A0A4Z2BU96_9TELE</name>
<protein>
    <recommendedName>
        <fullName evidence="18">CLIC N-terminal domain-containing protein</fullName>
    </recommendedName>
</protein>
<dbReference type="InterPro" id="IPR042069">
    <property type="entry name" value="CLIC5_C_GST"/>
</dbReference>
<dbReference type="FunFam" id="3.40.30.10:FF:000021">
    <property type="entry name" value="Chloride intracellular channel 4"/>
    <property type="match status" value="1"/>
</dbReference>
<evidence type="ECO:0000256" key="2">
    <source>
        <dbReference type="ARBA" id="ARBA00004496"/>
    </source>
</evidence>
<dbReference type="Proteomes" id="UP000516260">
    <property type="component" value="Chromosome 19"/>
</dbReference>
<feature type="region of interest" description="Disordered" evidence="17">
    <location>
        <begin position="1"/>
        <end position="179"/>
    </location>
</feature>
<keyword evidence="14" id="KW-0868">Chloride</keyword>
<dbReference type="GO" id="GO:0005254">
    <property type="term" value="F:chloride channel activity"/>
    <property type="evidence" value="ECO:0007669"/>
    <property type="project" value="UniProtKB-KW"/>
</dbReference>
<feature type="compositionally biased region" description="Low complexity" evidence="17">
    <location>
        <begin position="149"/>
        <end position="165"/>
    </location>
</feature>
<evidence type="ECO:0000256" key="14">
    <source>
        <dbReference type="ARBA" id="ARBA00023214"/>
    </source>
</evidence>
<proteinExistence type="inferred from homology"/>
<feature type="domain" description="CLIC N-terminal" evidence="18">
    <location>
        <begin position="214"/>
        <end position="299"/>
    </location>
</feature>
<evidence type="ECO:0000256" key="8">
    <source>
        <dbReference type="ARBA" id="ARBA00022882"/>
    </source>
</evidence>
<evidence type="ECO:0000256" key="13">
    <source>
        <dbReference type="ARBA" id="ARBA00023173"/>
    </source>
</evidence>
<dbReference type="GO" id="GO:0005737">
    <property type="term" value="C:cytoplasm"/>
    <property type="evidence" value="ECO:0007669"/>
    <property type="project" value="UniProtKB-SubCell"/>
</dbReference>
<evidence type="ECO:0000256" key="16">
    <source>
        <dbReference type="ARBA" id="ARBA00024167"/>
    </source>
</evidence>
<keyword evidence="10" id="KW-0560">Oxidoreductase</keyword>
<keyword evidence="20" id="KW-1185">Reference proteome</keyword>
<dbReference type="GO" id="GO:0034707">
    <property type="term" value="C:chloride channel complex"/>
    <property type="evidence" value="ECO:0007669"/>
    <property type="project" value="UniProtKB-KW"/>
</dbReference>
<keyword evidence="15" id="KW-0407">Ion channel</keyword>
<dbReference type="SFLD" id="SFLDS00019">
    <property type="entry name" value="Glutathione_Transferase_(cytos"/>
    <property type="match status" value="1"/>
</dbReference>
<dbReference type="SFLD" id="SFLDG00358">
    <property type="entry name" value="Main_(cytGST)"/>
    <property type="match status" value="1"/>
</dbReference>
<dbReference type="GO" id="GO:0016491">
    <property type="term" value="F:oxidoreductase activity"/>
    <property type="evidence" value="ECO:0007669"/>
    <property type="project" value="UniProtKB-KW"/>
</dbReference>
<dbReference type="CDD" id="cd03061">
    <property type="entry name" value="GST_N_CLIC"/>
    <property type="match status" value="1"/>
</dbReference>
<dbReference type="PRINTS" id="PR01263">
    <property type="entry name" value="INTCLCHANNEL"/>
</dbReference>
<dbReference type="PANTHER" id="PTHR45476">
    <property type="entry name" value="CHLORIDE INTRACELLULAR CHANNEL PROTEIN 6-RELATED"/>
    <property type="match status" value="1"/>
</dbReference>
<comment type="caution">
    <text evidence="19">The sequence shown here is derived from an EMBL/GenBank/DDBJ whole genome shotgun (WGS) entry which is preliminary data.</text>
</comment>
<sequence length="450" mass="49658">MSDRWNLAQPVSGRRTVRTNFPSALSSSSKPSSATDRARRIMDNISDNEKKVRKERGRGSDSSHSSESDHDSSGEAVVQVHSPVQVHASADEERSSPDYMETRAREERSSSSSSSSDDEKEKAEEEAEATPAVEPLEEVNSEAHDGSRRSSSSSSSSASSASPADPCDDPPNPPRLDDGMEGLLLAFKQQESVQHNAVALDKVTLDAAADPSQPLITLFVKAGSDGESIGNCPFSQRLFMILWLKGVVFNVTTVDLKRKPADLHNLAPGTHPPFVTFNGEVKTDINKIEEFLEEMLSPPKYPKLAAKQRESNTAGNDIFAKFSAYIKNTKLDANSALEKGLTRALIKLDDYLNNPLPDEIDADSLEEQKFSTRRFLDGNELTLADCNLLPKLHIVKVVAKKYRNYEIPSEMSGVWRYLKNAYKRDEFTNTCAADAEIEMAYKDVAKRLAK</sequence>
<evidence type="ECO:0000256" key="15">
    <source>
        <dbReference type="ARBA" id="ARBA00023303"/>
    </source>
</evidence>
<evidence type="ECO:0000256" key="6">
    <source>
        <dbReference type="ARBA" id="ARBA00022490"/>
    </source>
</evidence>
<evidence type="ECO:0000256" key="1">
    <source>
        <dbReference type="ARBA" id="ARBA00004162"/>
    </source>
</evidence>
<comment type="similarity">
    <text evidence="3">Belongs to the chloride channel CLIC family.</text>
</comment>
<dbReference type="SUPFAM" id="SSF47616">
    <property type="entry name" value="GST C-terminal domain-like"/>
    <property type="match status" value="1"/>
</dbReference>
<comment type="subcellular location">
    <subcellularLocation>
        <location evidence="1">Cell membrane</location>
        <topology evidence="1">Single-pass membrane protein</topology>
    </subcellularLocation>
    <subcellularLocation>
        <location evidence="2">Cytoplasm</location>
    </subcellularLocation>
</comment>
<dbReference type="PANTHER" id="PTHR45476:SF4">
    <property type="entry name" value="CHLORIDE INTRACELLULAR CHANNEL PROTEIN 5"/>
    <property type="match status" value="1"/>
</dbReference>
<keyword evidence="12" id="KW-0472">Membrane</keyword>
<comment type="catalytic activity">
    <reaction evidence="16">
        <text>chloride(in) = chloride(out)</text>
        <dbReference type="Rhea" id="RHEA:29823"/>
        <dbReference type="ChEBI" id="CHEBI:17996"/>
    </reaction>
</comment>
<dbReference type="Gene3D" id="1.20.1050.10">
    <property type="match status" value="1"/>
</dbReference>
<reference evidence="19 20" key="1">
    <citation type="submission" date="2019-04" db="EMBL/GenBank/DDBJ databases">
        <title>The sequence and de novo assembly of Takifugu bimaculatus genome using PacBio and Hi-C technologies.</title>
        <authorList>
            <person name="Xu P."/>
            <person name="Liu B."/>
            <person name="Zhou Z."/>
        </authorList>
    </citation>
    <scope>NUCLEOTIDE SEQUENCE [LARGE SCALE GENOMIC DNA]</scope>
    <source>
        <strain evidence="19">TB-2018</strain>
        <tissue evidence="19">Muscle</tissue>
    </source>
</reference>
<evidence type="ECO:0000256" key="3">
    <source>
        <dbReference type="ARBA" id="ARBA00007655"/>
    </source>
</evidence>
<dbReference type="InterPro" id="IPR002946">
    <property type="entry name" value="CLIC"/>
</dbReference>
<accession>A0A4Z2BU96</accession>
<keyword evidence="13" id="KW-0869">Chloride channel</keyword>
<dbReference type="AlphaFoldDB" id="A0A4Z2BU96"/>
<gene>
    <name evidence="19" type="ORF">fugu_017915</name>
</gene>
<dbReference type="InterPro" id="IPR053823">
    <property type="entry name" value="CLIC_N"/>
</dbReference>
<keyword evidence="4" id="KW-0813">Transport</keyword>
<dbReference type="Pfam" id="PF13410">
    <property type="entry name" value="GST_C_2"/>
    <property type="match status" value="1"/>
</dbReference>
<dbReference type="InterPro" id="IPR040079">
    <property type="entry name" value="Glutathione_S-Trfase"/>
</dbReference>
<keyword evidence="7" id="KW-0812">Transmembrane</keyword>
<organism evidence="19 20">
    <name type="scientific">Takifugu bimaculatus</name>
    <dbReference type="NCBI Taxonomy" id="433685"/>
    <lineage>
        <taxon>Eukaryota</taxon>
        <taxon>Metazoa</taxon>
        <taxon>Chordata</taxon>
        <taxon>Craniata</taxon>
        <taxon>Vertebrata</taxon>
        <taxon>Euteleostomi</taxon>
        <taxon>Actinopterygii</taxon>
        <taxon>Neopterygii</taxon>
        <taxon>Teleostei</taxon>
        <taxon>Neoteleostei</taxon>
        <taxon>Acanthomorphata</taxon>
        <taxon>Eupercaria</taxon>
        <taxon>Tetraodontiformes</taxon>
        <taxon>Tetradontoidea</taxon>
        <taxon>Tetraodontidae</taxon>
        <taxon>Takifugu</taxon>
    </lineage>
</organism>
<feature type="compositionally biased region" description="Basic and acidic residues" evidence="17">
    <location>
        <begin position="36"/>
        <end position="73"/>
    </location>
</feature>
<feature type="compositionally biased region" description="Low complexity" evidence="17">
    <location>
        <begin position="22"/>
        <end position="34"/>
    </location>
</feature>
<dbReference type="CDD" id="cd10297">
    <property type="entry name" value="GST_C_CLIC5"/>
    <property type="match status" value="1"/>
</dbReference>
<evidence type="ECO:0000256" key="5">
    <source>
        <dbReference type="ARBA" id="ARBA00022475"/>
    </source>
</evidence>
<feature type="compositionally biased region" description="Basic and acidic residues" evidence="17">
    <location>
        <begin position="89"/>
        <end position="109"/>
    </location>
</feature>
<keyword evidence="8" id="KW-0851">Voltage-gated channel</keyword>
<keyword evidence="11" id="KW-0406">Ion transport</keyword>
<evidence type="ECO:0000256" key="4">
    <source>
        <dbReference type="ARBA" id="ARBA00022448"/>
    </source>
</evidence>
<dbReference type="NCBIfam" id="TIGR00862">
    <property type="entry name" value="O-ClC"/>
    <property type="match status" value="1"/>
</dbReference>
<evidence type="ECO:0000256" key="9">
    <source>
        <dbReference type="ARBA" id="ARBA00022989"/>
    </source>
</evidence>
<dbReference type="Pfam" id="PF22441">
    <property type="entry name" value="CLIC-like_N"/>
    <property type="match status" value="1"/>
</dbReference>
<evidence type="ECO:0000259" key="18">
    <source>
        <dbReference type="Pfam" id="PF22441"/>
    </source>
</evidence>
<keyword evidence="9" id="KW-1133">Transmembrane helix</keyword>
<dbReference type="EMBL" id="SWLE01000011">
    <property type="protein sequence ID" value="TNM95156.1"/>
    <property type="molecule type" value="Genomic_DNA"/>
</dbReference>
<keyword evidence="6" id="KW-0963">Cytoplasm</keyword>
<evidence type="ECO:0000313" key="20">
    <source>
        <dbReference type="Proteomes" id="UP000516260"/>
    </source>
</evidence>
<evidence type="ECO:0000256" key="12">
    <source>
        <dbReference type="ARBA" id="ARBA00023136"/>
    </source>
</evidence>
<evidence type="ECO:0000256" key="10">
    <source>
        <dbReference type="ARBA" id="ARBA00023002"/>
    </source>
</evidence>
<dbReference type="FunFam" id="1.20.1050.10:FF:000001">
    <property type="entry name" value="Chloride intracellular channel 2"/>
    <property type="match status" value="1"/>
</dbReference>
<dbReference type="InterPro" id="IPR036249">
    <property type="entry name" value="Thioredoxin-like_sf"/>
</dbReference>
<evidence type="ECO:0000313" key="19">
    <source>
        <dbReference type="EMBL" id="TNM95156.1"/>
    </source>
</evidence>
<dbReference type="Gene3D" id="3.40.30.10">
    <property type="entry name" value="Glutaredoxin"/>
    <property type="match status" value="1"/>
</dbReference>
<dbReference type="GO" id="GO:0005886">
    <property type="term" value="C:plasma membrane"/>
    <property type="evidence" value="ECO:0007669"/>
    <property type="project" value="UniProtKB-SubCell"/>
</dbReference>
<evidence type="ECO:0000256" key="17">
    <source>
        <dbReference type="SAM" id="MobiDB-lite"/>
    </source>
</evidence>